<feature type="transmembrane region" description="Helical" evidence="4">
    <location>
        <begin position="326"/>
        <end position="346"/>
    </location>
</feature>
<feature type="transmembrane region" description="Helical" evidence="4">
    <location>
        <begin position="391"/>
        <end position="412"/>
    </location>
</feature>
<accession>A0A438MUR8</accession>
<evidence type="ECO:0000313" key="5">
    <source>
        <dbReference type="EMBL" id="RVX67469.1"/>
    </source>
</evidence>
<keyword evidence="4" id="KW-0472">Membrane</keyword>
<dbReference type="GO" id="GO:0016020">
    <property type="term" value="C:membrane"/>
    <property type="evidence" value="ECO:0007669"/>
    <property type="project" value="UniProtKB-SubCell"/>
</dbReference>
<feature type="transmembrane region" description="Helical" evidence="4">
    <location>
        <begin position="262"/>
        <end position="285"/>
    </location>
</feature>
<evidence type="ECO:0000256" key="4">
    <source>
        <dbReference type="SAM" id="Phobius"/>
    </source>
</evidence>
<dbReference type="GO" id="GO:0022857">
    <property type="term" value="F:transmembrane transporter activity"/>
    <property type="evidence" value="ECO:0007669"/>
    <property type="project" value="InterPro"/>
</dbReference>
<name>A0A438MUR8_EXOME</name>
<dbReference type="VEuPathDB" id="FungiDB:PV10_08057"/>
<feature type="compositionally biased region" description="Basic and acidic residues" evidence="3">
    <location>
        <begin position="28"/>
        <end position="41"/>
    </location>
</feature>
<dbReference type="Pfam" id="PF07690">
    <property type="entry name" value="MFS_1"/>
    <property type="match status" value="1"/>
</dbReference>
<feature type="transmembrane region" description="Helical" evidence="4">
    <location>
        <begin position="98"/>
        <end position="117"/>
    </location>
</feature>
<keyword evidence="4" id="KW-0812">Transmembrane</keyword>
<reference evidence="5 6" key="1">
    <citation type="submission" date="2017-03" db="EMBL/GenBank/DDBJ databases">
        <title>Genomes of endolithic fungi from Antarctica.</title>
        <authorList>
            <person name="Coleine C."/>
            <person name="Masonjones S."/>
            <person name="Stajich J.E."/>
        </authorList>
    </citation>
    <scope>NUCLEOTIDE SEQUENCE [LARGE SCALE GENOMIC DNA]</scope>
    <source>
        <strain evidence="5 6">CCFEE 6314</strain>
    </source>
</reference>
<protein>
    <recommendedName>
        <fullName evidence="7">Major facilitator superfamily (MFS) profile domain-containing protein</fullName>
    </recommendedName>
</protein>
<evidence type="ECO:0000313" key="6">
    <source>
        <dbReference type="Proteomes" id="UP000288859"/>
    </source>
</evidence>
<comment type="subcellular location">
    <subcellularLocation>
        <location evidence="1">Membrane</location>
        <topology evidence="1">Multi-pass membrane protein</topology>
    </subcellularLocation>
</comment>
<proteinExistence type="inferred from homology"/>
<dbReference type="Gene3D" id="1.20.1250.20">
    <property type="entry name" value="MFS general substrate transporter like domains"/>
    <property type="match status" value="1"/>
</dbReference>
<sequence>MATQLGNGTDGESASPSTRETLQPTSEKTAENAQHLDEPTRNPEISSDFIPPNGGIEAWMLVAAGFAVFVNVWGIISTFGAFQAFYLRDLLSNESTSAISWIGSVQGFMVVFLGIFAGPLFDIGYMRPLILTGSILTVFGVMMTSISTKYYQAFLAQGVCIGLGAGITYVPTLALIARYFTTKRPIAIGIAALGSSVGGVAYPIMFRRLEPRIGFGWTVRCLGFCTLFTAVLICAILCRHKGGKANKARALLDLTALRESPFVSWAMALFFMYASYYVPLFFIVSYARWSLGASEDFAFYMLAVVNGGSAIGRTVPYLLGQRVKPIYTLILSAVVGMVLIFSWIAIHDRAGFVVWCVLWGIVAGIQVTAPTSIMAHPIISPSLDIIGTRMGMGWGAAAIGTVIGAPIAGALSDIPTGDFVNAQIFGGVMMAAAFACLIWPMLAMERYDKSKSG</sequence>
<comment type="caution">
    <text evidence="5">The sequence shown here is derived from an EMBL/GenBank/DDBJ whole genome shotgun (WGS) entry which is preliminary data.</text>
</comment>
<feature type="transmembrane region" description="Helical" evidence="4">
    <location>
        <begin position="186"/>
        <end position="205"/>
    </location>
</feature>
<dbReference type="OrthoDB" id="6509908at2759"/>
<comment type="similarity">
    <text evidence="2">Belongs to the major facilitator superfamily. Monocarboxylate porter (TC 2.A.1.13) family.</text>
</comment>
<evidence type="ECO:0008006" key="7">
    <source>
        <dbReference type="Google" id="ProtNLM"/>
    </source>
</evidence>
<dbReference type="PANTHER" id="PTHR11360">
    <property type="entry name" value="MONOCARBOXYLATE TRANSPORTER"/>
    <property type="match status" value="1"/>
</dbReference>
<evidence type="ECO:0000256" key="3">
    <source>
        <dbReference type="SAM" id="MobiDB-lite"/>
    </source>
</evidence>
<dbReference type="Proteomes" id="UP000288859">
    <property type="component" value="Unassembled WGS sequence"/>
</dbReference>
<dbReference type="InterPro" id="IPR050327">
    <property type="entry name" value="Proton-linked_MCT"/>
</dbReference>
<feature type="transmembrane region" description="Helical" evidence="4">
    <location>
        <begin position="129"/>
        <end position="148"/>
    </location>
</feature>
<feature type="transmembrane region" description="Helical" evidence="4">
    <location>
        <begin position="352"/>
        <end position="379"/>
    </location>
</feature>
<dbReference type="InterPro" id="IPR011701">
    <property type="entry name" value="MFS"/>
</dbReference>
<feature type="transmembrane region" description="Helical" evidence="4">
    <location>
        <begin position="58"/>
        <end position="86"/>
    </location>
</feature>
<gene>
    <name evidence="5" type="ORF">B0A52_08822</name>
</gene>
<feature type="transmembrane region" description="Helical" evidence="4">
    <location>
        <begin position="424"/>
        <end position="442"/>
    </location>
</feature>
<dbReference type="AlphaFoldDB" id="A0A438MUR8"/>
<feature type="transmembrane region" description="Helical" evidence="4">
    <location>
        <begin position="297"/>
        <end position="319"/>
    </location>
</feature>
<evidence type="ECO:0000256" key="2">
    <source>
        <dbReference type="ARBA" id="ARBA00006727"/>
    </source>
</evidence>
<dbReference type="EMBL" id="NAJM01000048">
    <property type="protein sequence ID" value="RVX67469.1"/>
    <property type="molecule type" value="Genomic_DNA"/>
</dbReference>
<organism evidence="5 6">
    <name type="scientific">Exophiala mesophila</name>
    <name type="common">Black yeast-like fungus</name>
    <dbReference type="NCBI Taxonomy" id="212818"/>
    <lineage>
        <taxon>Eukaryota</taxon>
        <taxon>Fungi</taxon>
        <taxon>Dikarya</taxon>
        <taxon>Ascomycota</taxon>
        <taxon>Pezizomycotina</taxon>
        <taxon>Eurotiomycetes</taxon>
        <taxon>Chaetothyriomycetidae</taxon>
        <taxon>Chaetothyriales</taxon>
        <taxon>Herpotrichiellaceae</taxon>
        <taxon>Exophiala</taxon>
    </lineage>
</organism>
<feature type="transmembrane region" description="Helical" evidence="4">
    <location>
        <begin position="217"/>
        <end position="238"/>
    </location>
</feature>
<keyword evidence="4" id="KW-1133">Transmembrane helix</keyword>
<dbReference type="InterPro" id="IPR036259">
    <property type="entry name" value="MFS_trans_sf"/>
</dbReference>
<feature type="compositionally biased region" description="Polar residues" evidence="3">
    <location>
        <begin position="1"/>
        <end position="27"/>
    </location>
</feature>
<dbReference type="SUPFAM" id="SSF103473">
    <property type="entry name" value="MFS general substrate transporter"/>
    <property type="match status" value="1"/>
</dbReference>
<feature type="region of interest" description="Disordered" evidence="3">
    <location>
        <begin position="1"/>
        <end position="47"/>
    </location>
</feature>
<dbReference type="PANTHER" id="PTHR11360:SF252">
    <property type="entry name" value="MAJOR FACILITATOR SUPERFAMILY (MFS) PROFILE DOMAIN-CONTAINING PROTEIN-RELATED"/>
    <property type="match status" value="1"/>
</dbReference>
<feature type="transmembrane region" description="Helical" evidence="4">
    <location>
        <begin position="154"/>
        <end position="174"/>
    </location>
</feature>
<evidence type="ECO:0000256" key="1">
    <source>
        <dbReference type="ARBA" id="ARBA00004141"/>
    </source>
</evidence>